<evidence type="ECO:0000256" key="2">
    <source>
        <dbReference type="ARBA" id="ARBA00022737"/>
    </source>
</evidence>
<evidence type="ECO:0000313" key="5">
    <source>
        <dbReference type="Proteomes" id="UP001060919"/>
    </source>
</evidence>
<dbReference type="RefSeq" id="WP_264790762.1">
    <property type="nucleotide sequence ID" value="NZ_AP026867.1"/>
</dbReference>
<dbReference type="GO" id="GO:0005737">
    <property type="term" value="C:cytoplasm"/>
    <property type="evidence" value="ECO:0007669"/>
    <property type="project" value="TreeGrafter"/>
</dbReference>
<dbReference type="PANTHER" id="PTHR48051">
    <property type="match status" value="1"/>
</dbReference>
<organism evidence="4 5">
    <name type="scientific">Aureispira anguillae</name>
    <dbReference type="NCBI Taxonomy" id="2864201"/>
    <lineage>
        <taxon>Bacteria</taxon>
        <taxon>Pseudomonadati</taxon>
        <taxon>Bacteroidota</taxon>
        <taxon>Saprospiria</taxon>
        <taxon>Saprospirales</taxon>
        <taxon>Saprospiraceae</taxon>
        <taxon>Aureispira</taxon>
    </lineage>
</organism>
<sequence length="361" mass="40923">MLYALIFLIFCSCFSCQSAETNPAIEPAKPVDSISASISSWQTMLLLPQQKAQEGLAQEIYLKTLPKLPGGDDFFGTLQLKALESGSQKSLKRLYQNISTPHKNNAYEATKHLDLSYQNIYYIPNKVTNYPNLRYLSLSNNQIQAINPKLAHCKKLRKLDLSSNGIKKLPFGLIYLTQINELVLADNNLNSLPSYFYNLGNLTIVDISNLHTGMATCYNNIQQFPAVLTKMPKVEKLFLEKLPLRNLPSTIRKMTNLQVLSLNGNRSLNLNQAFNALSQLPDLIALDLSFIGRRSLPKNIDKLKNLKILIWHEEGQRNRTFVEETLKEWLPNTKIYYGKKGVATPFLRGNSITMIRNLANE</sequence>
<evidence type="ECO:0000256" key="1">
    <source>
        <dbReference type="ARBA" id="ARBA00022614"/>
    </source>
</evidence>
<keyword evidence="2" id="KW-0677">Repeat</keyword>
<dbReference type="SMART" id="SM00369">
    <property type="entry name" value="LRR_TYP"/>
    <property type="match status" value="4"/>
</dbReference>
<dbReference type="Gene3D" id="3.80.10.10">
    <property type="entry name" value="Ribonuclease Inhibitor"/>
    <property type="match status" value="2"/>
</dbReference>
<dbReference type="InterPro" id="IPR003591">
    <property type="entry name" value="Leu-rich_rpt_typical-subtyp"/>
</dbReference>
<dbReference type="InterPro" id="IPR050216">
    <property type="entry name" value="LRR_domain-containing"/>
</dbReference>
<proteinExistence type="predicted"/>
<dbReference type="PANTHER" id="PTHR48051:SF46">
    <property type="entry name" value="LEUCINE RICH REPEAT-CONTAINING DOMAIN PROTEIN"/>
    <property type="match status" value="1"/>
</dbReference>
<dbReference type="PROSITE" id="PS51450">
    <property type="entry name" value="LRR"/>
    <property type="match status" value="2"/>
</dbReference>
<dbReference type="SUPFAM" id="SSF52058">
    <property type="entry name" value="L domain-like"/>
    <property type="match status" value="1"/>
</dbReference>
<gene>
    <name evidence="4" type="ORF">AsAng_0000590</name>
</gene>
<keyword evidence="3" id="KW-0732">Signal</keyword>
<protein>
    <submittedName>
        <fullName evidence="4">Leucine-rich repeat domain-containing protein</fullName>
    </submittedName>
</protein>
<dbReference type="EMBL" id="AP026867">
    <property type="protein sequence ID" value="BDS09361.1"/>
    <property type="molecule type" value="Genomic_DNA"/>
</dbReference>
<dbReference type="KEGG" id="aup:AsAng_0000590"/>
<dbReference type="AlphaFoldDB" id="A0A915YAQ1"/>
<dbReference type="InterPro" id="IPR032675">
    <property type="entry name" value="LRR_dom_sf"/>
</dbReference>
<dbReference type="InterPro" id="IPR025875">
    <property type="entry name" value="Leu-rich_rpt_4"/>
</dbReference>
<accession>A0A915YAQ1</accession>
<keyword evidence="5" id="KW-1185">Reference proteome</keyword>
<dbReference type="Proteomes" id="UP001060919">
    <property type="component" value="Chromosome"/>
</dbReference>
<evidence type="ECO:0000313" key="4">
    <source>
        <dbReference type="EMBL" id="BDS09361.1"/>
    </source>
</evidence>
<evidence type="ECO:0000256" key="3">
    <source>
        <dbReference type="SAM" id="SignalP"/>
    </source>
</evidence>
<reference evidence="4" key="1">
    <citation type="submission" date="2022-09" db="EMBL/GenBank/DDBJ databases">
        <title>Aureispira anguillicida sp. nov., isolated from Leptocephalus of Japanese eel Anguilla japonica.</title>
        <authorList>
            <person name="Yuasa K."/>
            <person name="Mekata T."/>
            <person name="Ikunari K."/>
        </authorList>
    </citation>
    <scope>NUCLEOTIDE SEQUENCE</scope>
    <source>
        <strain evidence="4">EL160426</strain>
    </source>
</reference>
<keyword evidence="1" id="KW-0433">Leucine-rich repeat</keyword>
<feature type="chain" id="PRO_5037309716" evidence="3">
    <location>
        <begin position="20"/>
        <end position="361"/>
    </location>
</feature>
<feature type="signal peptide" evidence="3">
    <location>
        <begin position="1"/>
        <end position="19"/>
    </location>
</feature>
<name>A0A915YAQ1_9BACT</name>
<dbReference type="InterPro" id="IPR001611">
    <property type="entry name" value="Leu-rich_rpt"/>
</dbReference>
<dbReference type="Pfam" id="PF12799">
    <property type="entry name" value="LRR_4"/>
    <property type="match status" value="1"/>
</dbReference>